<dbReference type="Pfam" id="PF22308">
    <property type="entry name" value="DUF6969"/>
    <property type="match status" value="1"/>
</dbReference>
<reference evidence="2" key="1">
    <citation type="journal article" date="2021" name="ISME J.">
        <title>Genomic evolution of the class Acidithiobacillia: deep-branching Proteobacteria living in extreme acidic conditions.</title>
        <authorList>
            <person name="Moya-Beltran A."/>
            <person name="Beard S."/>
            <person name="Rojas-Villalobos C."/>
            <person name="Issotta F."/>
            <person name="Gallardo Y."/>
            <person name="Ulloa R."/>
            <person name="Giaveno A."/>
            <person name="Degli Esposti M."/>
            <person name="Johnson D.B."/>
            <person name="Quatrini R."/>
        </authorList>
    </citation>
    <scope>NUCLEOTIDE SEQUENCE</scope>
    <source>
        <strain evidence="2">VAN18-1</strain>
    </source>
</reference>
<name>A0AAE2YRY3_9PROT</name>
<gene>
    <name evidence="2" type="ORF">HFQ13_10830</name>
</gene>
<dbReference type="InterPro" id="IPR054242">
    <property type="entry name" value="DUF6969"/>
</dbReference>
<dbReference type="Proteomes" id="UP001197378">
    <property type="component" value="Unassembled WGS sequence"/>
</dbReference>
<sequence length="213" mass="23982">MRRAARVVEQVTNALDGCGVNVVADILRGHEPYITGEHYPPDDAQDATSGCRFYYHAHDADTDEHGHFHPFVPLRGKGNDEELIALPAISMDVWGRPRSLFTVNHWVTGGPWLSGPATLRAMRRFRMEQAYPSWLVNRWITAMYQLVRPHVERLLLERDAALQAAARRTSLAQVFSDREKPVVTWMPIDQTALAVELRNLCHLADQVGPIGGP</sequence>
<proteinExistence type="predicted"/>
<accession>A0AAE2YRY3</accession>
<evidence type="ECO:0000313" key="2">
    <source>
        <dbReference type="EMBL" id="MBU2788685.1"/>
    </source>
</evidence>
<keyword evidence="3" id="KW-1185">Reference proteome</keyword>
<dbReference type="EMBL" id="JAAXYO010000154">
    <property type="protein sequence ID" value="MBU2788685.1"/>
    <property type="molecule type" value="Genomic_DNA"/>
</dbReference>
<evidence type="ECO:0000313" key="3">
    <source>
        <dbReference type="Proteomes" id="UP001197378"/>
    </source>
</evidence>
<feature type="domain" description="DUF6969" evidence="1">
    <location>
        <begin position="3"/>
        <end position="188"/>
    </location>
</feature>
<evidence type="ECO:0000259" key="1">
    <source>
        <dbReference type="Pfam" id="PF22308"/>
    </source>
</evidence>
<comment type="caution">
    <text evidence="2">The sequence shown here is derived from an EMBL/GenBank/DDBJ whole genome shotgun (WGS) entry which is preliminary data.</text>
</comment>
<dbReference type="AlphaFoldDB" id="A0AAE2YRY3"/>
<organism evidence="2 3">
    <name type="scientific">Igneacidithiobacillus copahuensis</name>
    <dbReference type="NCBI Taxonomy" id="2724909"/>
    <lineage>
        <taxon>Bacteria</taxon>
        <taxon>Pseudomonadati</taxon>
        <taxon>Pseudomonadota</taxon>
        <taxon>Acidithiobacillia</taxon>
        <taxon>Acidithiobacillales</taxon>
        <taxon>Acidithiobacillaceae</taxon>
        <taxon>Igneacidithiobacillus</taxon>
    </lineage>
</organism>
<protein>
    <recommendedName>
        <fullName evidence="1">DUF6969 domain-containing protein</fullName>
    </recommendedName>
</protein>